<dbReference type="SMR" id="Q0EAG5"/>
<dbReference type="SUPFAM" id="SSF48050">
    <property type="entry name" value="Hemocyanin, N-terminal domain"/>
    <property type="match status" value="1"/>
</dbReference>
<dbReference type="Gene3D" id="1.20.1370.10">
    <property type="entry name" value="Hemocyanin, N-terminal domain"/>
    <property type="match status" value="1"/>
</dbReference>
<reference evidence="7" key="1">
    <citation type="journal article" date="2007" name="Arch. Insect Biochem. Physiol.">
        <title>cDNA characterization and expression analysis of two arylphorin-like hexameric protein genes from the diamondback moth, Plutella xylostella (L.).</title>
        <authorList>
            <person name="Ashfaq M."/>
            <person name="Sonoda S."/>
            <person name="Tsumuki H."/>
        </authorList>
    </citation>
    <scope>NUCLEOTIDE SEQUENCE</scope>
</reference>
<dbReference type="InterPro" id="IPR000896">
    <property type="entry name" value="Hemocyanin/hexamerin_mid_dom"/>
</dbReference>
<dbReference type="InterPro" id="IPR005203">
    <property type="entry name" value="Hemocyanin_C"/>
</dbReference>
<dbReference type="AlphaFoldDB" id="Q0EAG5"/>
<feature type="domain" description="Hemocyanin C-terminal" evidence="6">
    <location>
        <begin position="446"/>
        <end position="677"/>
    </location>
</feature>
<dbReference type="Gene3D" id="2.60.40.1520">
    <property type="entry name" value="Hemocyanin, C-terminal domain"/>
    <property type="match status" value="1"/>
</dbReference>
<comment type="similarity">
    <text evidence="2">Belongs to the hemocyanin family.</text>
</comment>
<organism evidence="7">
    <name type="scientific">Plutella xylostella</name>
    <name type="common">Diamondback moth</name>
    <name type="synonym">Plutella maculipennis</name>
    <dbReference type="NCBI Taxonomy" id="51655"/>
    <lineage>
        <taxon>Eukaryota</taxon>
        <taxon>Metazoa</taxon>
        <taxon>Ecdysozoa</taxon>
        <taxon>Arthropoda</taxon>
        <taxon>Hexapoda</taxon>
        <taxon>Insecta</taxon>
        <taxon>Pterygota</taxon>
        <taxon>Neoptera</taxon>
        <taxon>Endopterygota</taxon>
        <taxon>Lepidoptera</taxon>
        <taxon>Glossata</taxon>
        <taxon>Ditrysia</taxon>
        <taxon>Yponomeutoidea</taxon>
        <taxon>Plutellidae</taxon>
        <taxon>Plutella</taxon>
    </lineage>
</organism>
<dbReference type="RefSeq" id="NP_001292425.1">
    <property type="nucleotide sequence ID" value="NM_001305496.1"/>
</dbReference>
<dbReference type="PANTHER" id="PTHR11511:SF5">
    <property type="entry name" value="FAT-BODY PROTEIN 1-RELATED"/>
    <property type="match status" value="1"/>
</dbReference>
<evidence type="ECO:0000259" key="4">
    <source>
        <dbReference type="Pfam" id="PF00372"/>
    </source>
</evidence>
<dbReference type="PROSITE" id="PS00210">
    <property type="entry name" value="HEMOCYANIN_2"/>
    <property type="match status" value="1"/>
</dbReference>
<evidence type="ECO:0000259" key="6">
    <source>
        <dbReference type="Pfam" id="PF03723"/>
    </source>
</evidence>
<reference evidence="8 9" key="3">
    <citation type="submission" date="2021-06" db="EMBL/GenBank/DDBJ databases">
        <title>A haploid diamondback moth (Plutella xylostella L.) genome assembly resolves 31 chromosomes and identifies a diamide resistance mutation.</title>
        <authorList>
            <person name="Ward C.M."/>
            <person name="Perry K.D."/>
            <person name="Baker G."/>
            <person name="Powis K."/>
            <person name="Heckel D.G."/>
            <person name="Baxter S.W."/>
        </authorList>
    </citation>
    <scope>NUCLEOTIDE SEQUENCE [LARGE SCALE GENOMIC DNA]</scope>
    <source>
        <strain evidence="8 9">LV</strain>
        <tissue evidence="8">Single pupa</tissue>
    </source>
</reference>
<evidence type="ECO:0000259" key="5">
    <source>
        <dbReference type="Pfam" id="PF03722"/>
    </source>
</evidence>
<reference evidence="7" key="2">
    <citation type="journal article" date="2007" name="Comp. Biochem. Physiol. B, Biochem. Mol. Biol.">
        <title>Expression of two methionine-rich storage protein genes of Plutella xylostella (L.) in response to development, juvenile hormone-analog and pyrethroid.</title>
        <authorList>
            <person name="Ashfaq M."/>
            <person name="Sonoda S."/>
            <person name="Tsumuki H."/>
        </authorList>
    </citation>
    <scope>NUCLEOTIDE SEQUENCE</scope>
</reference>
<dbReference type="InterPro" id="IPR008922">
    <property type="entry name" value="Di-copper_centre_dom_sf"/>
</dbReference>
<evidence type="ECO:0000256" key="3">
    <source>
        <dbReference type="SAM" id="SignalP"/>
    </source>
</evidence>
<dbReference type="InterPro" id="IPR013788">
    <property type="entry name" value="Hemocyanin/hexamerin"/>
</dbReference>
<dbReference type="SUPFAM" id="SSF81296">
    <property type="entry name" value="E set domains"/>
    <property type="match status" value="1"/>
</dbReference>
<evidence type="ECO:0000256" key="1">
    <source>
        <dbReference type="ARBA" id="ARBA00022761"/>
    </source>
</evidence>
<accession>Q0EAG5</accession>
<dbReference type="Pfam" id="PF03722">
    <property type="entry name" value="Hemocyanin_N"/>
    <property type="match status" value="1"/>
</dbReference>
<dbReference type="InterPro" id="IPR014756">
    <property type="entry name" value="Ig_E-set"/>
</dbReference>
<dbReference type="InterPro" id="IPR005204">
    <property type="entry name" value="Hemocyanin_N"/>
</dbReference>
<dbReference type="Gene3D" id="1.10.1280.10">
    <property type="entry name" value="Di-copper center containing domain from catechol oxidase"/>
    <property type="match status" value="1"/>
</dbReference>
<dbReference type="PANTHER" id="PTHR11511">
    <property type="entry name" value="LARVAL STORAGE PROTEIN/PHENOLOXIDASE"/>
    <property type="match status" value="1"/>
</dbReference>
<feature type="signal peptide" evidence="3">
    <location>
        <begin position="1"/>
        <end position="16"/>
    </location>
</feature>
<dbReference type="Pfam" id="PF00372">
    <property type="entry name" value="Hemocyanin_M"/>
    <property type="match status" value="1"/>
</dbReference>
<dbReference type="GO" id="GO:0005615">
    <property type="term" value="C:extracellular space"/>
    <property type="evidence" value="ECO:0007669"/>
    <property type="project" value="UniProtKB-ARBA"/>
</dbReference>
<keyword evidence="9" id="KW-1185">Reference proteome</keyword>
<evidence type="ECO:0000313" key="9">
    <source>
        <dbReference type="Proteomes" id="UP000823941"/>
    </source>
</evidence>
<feature type="chain" id="PRO_5004171208" evidence="3">
    <location>
        <begin position="17"/>
        <end position="699"/>
    </location>
</feature>
<evidence type="ECO:0000313" key="8">
    <source>
        <dbReference type="EMBL" id="KAG7312348.1"/>
    </source>
</evidence>
<dbReference type="PRINTS" id="PR00187">
    <property type="entry name" value="HAEMOCYANIN"/>
</dbReference>
<dbReference type="GeneID" id="105388112"/>
<dbReference type="PROSITE" id="PS00209">
    <property type="entry name" value="HEMOCYANIN_1"/>
    <property type="match status" value="1"/>
</dbReference>
<dbReference type="Proteomes" id="UP000823941">
    <property type="component" value="Chromosome 3"/>
</dbReference>
<dbReference type="SUPFAM" id="SSF48056">
    <property type="entry name" value="Di-copper centre-containing domain"/>
    <property type="match status" value="1"/>
</dbReference>
<dbReference type="GO" id="GO:0045735">
    <property type="term" value="F:nutrient reservoir activity"/>
    <property type="evidence" value="ECO:0007669"/>
    <property type="project" value="UniProtKB-KW"/>
</dbReference>
<protein>
    <submittedName>
        <fullName evidence="7">Arylphorin-like hexamerin-1</fullName>
    </submittedName>
</protein>
<dbReference type="KEGG" id="pxy:105388112"/>
<sequence length="699" mass="82680">MQTIVIFAGLVAVALAALTPPTEEFKTVDAVRAEQQKKVIELLQNVQQMNKSFDYYKIGYSYDIAANIENYTNKKAVEEFLHIHDNRINVQQMPFTIFNDRMREEAIALYRVFYYAKDFDTFYKTAAWARVWINEGMFVYSFSIAVLTRPDTVLMVLPTPYEIYPYHFFNADVVNKVRRAKMQEGFIQTEVAEKYGITYENNVYTVLANYSGWSHFDNEEQKIAYFTEDIGLNSFYYYFHAVFPFWMKDNETTSPFTERRGEAFYYFYQQLLARYYMERLTNGLGEIPEFSWKLPVKTGYTPNLVAHTLYPFVTRNNYYNLQTPANAHALQYLESFEENFMHMLEQGYFKGDKKEVNLKNWKSINFVGNYWGFNVDLYKSGTKNFQKYYEVIARELLGAAPEPTDEYYTAPVALEQYTTALRDPVFYQLYKHILYYFQQYKQYLDPYTKETLSFTGVKVNDVKVDHLTTFFDYFKSDVSNLIQRNQAEHKDVKAWFHAIQPRLNNKPFNVEIEVKSEVATDAVVRIFLGPKYDSNGYPISLEDNWMNFMTLDTFNYKLTQGKNQIVRNSEHFLSFADDAYTTYDLLNFLKENKVPTDMSEASFFMPRRLMLPKGTESGFPFQIYVIVSPHVPTTGAYKNFRGFFWDNKPFGFPFDRPVNELYFWQSNMFMKDVKIYHEGESNVYKFAVPQYHSNFVTKH</sequence>
<dbReference type="OrthoDB" id="6371642at2759"/>
<evidence type="ECO:0000256" key="2">
    <source>
        <dbReference type="ARBA" id="ARBA00038082"/>
    </source>
</evidence>
<dbReference type="InterPro" id="IPR036697">
    <property type="entry name" value="Hemocyanin_N_sf"/>
</dbReference>
<gene>
    <name evidence="7" type="primary">PxAry1</name>
    <name evidence="8" type="ORF">JYU34_001834</name>
</gene>
<evidence type="ECO:0000313" key="7">
    <source>
        <dbReference type="EMBL" id="BAF32561.1"/>
    </source>
</evidence>
<dbReference type="InterPro" id="IPR037020">
    <property type="entry name" value="Hemocyanin_C_sf"/>
</dbReference>
<keyword evidence="3" id="KW-0732">Signal</keyword>
<dbReference type="EMBL" id="AB253734">
    <property type="protein sequence ID" value="BAF32561.1"/>
    <property type="molecule type" value="mRNA"/>
</dbReference>
<dbReference type="Pfam" id="PF03723">
    <property type="entry name" value="Hemocyanin_C"/>
    <property type="match status" value="1"/>
</dbReference>
<feature type="domain" description="Hemocyanin N-terminal" evidence="5">
    <location>
        <begin position="34"/>
        <end position="152"/>
    </location>
</feature>
<proteinExistence type="evidence at transcript level"/>
<dbReference type="EMBL" id="JAHIBW010000003">
    <property type="protein sequence ID" value="KAG7312348.1"/>
    <property type="molecule type" value="Genomic_DNA"/>
</dbReference>
<feature type="domain" description="Hemocyanin middle" evidence="4">
    <location>
        <begin position="160"/>
        <end position="437"/>
    </location>
</feature>
<name>Q0EAG5_PLUXY</name>
<keyword evidence="1" id="KW-0758">Storage protein</keyword>